<dbReference type="STRING" id="857265.WG78_19095"/>
<organism evidence="2 3">
    <name type="scientific">Amantichitinum ursilacus</name>
    <dbReference type="NCBI Taxonomy" id="857265"/>
    <lineage>
        <taxon>Bacteria</taxon>
        <taxon>Pseudomonadati</taxon>
        <taxon>Pseudomonadota</taxon>
        <taxon>Betaproteobacteria</taxon>
        <taxon>Neisseriales</taxon>
        <taxon>Chitinibacteraceae</taxon>
        <taxon>Amantichitinum</taxon>
    </lineage>
</organism>
<dbReference type="Pfam" id="PF10106">
    <property type="entry name" value="DUF2345"/>
    <property type="match status" value="1"/>
</dbReference>
<keyword evidence="3" id="KW-1185">Reference proteome</keyword>
<accession>A0A0N0GLH2</accession>
<comment type="caution">
    <text evidence="2">The sequence shown here is derived from an EMBL/GenBank/DDBJ whole genome shotgun (WGS) entry which is preliminary data.</text>
</comment>
<dbReference type="InterPro" id="IPR018769">
    <property type="entry name" value="VgrG2_DUF2345"/>
</dbReference>
<dbReference type="RefSeq" id="WP_053939406.1">
    <property type="nucleotide sequence ID" value="NZ_LAQT01000034.1"/>
</dbReference>
<evidence type="ECO:0000313" key="3">
    <source>
        <dbReference type="Proteomes" id="UP000037939"/>
    </source>
</evidence>
<dbReference type="EMBL" id="LAQT01000034">
    <property type="protein sequence ID" value="KPC49883.1"/>
    <property type="molecule type" value="Genomic_DNA"/>
</dbReference>
<reference evidence="2 3" key="1">
    <citation type="submission" date="2015-07" db="EMBL/GenBank/DDBJ databases">
        <title>Draft genome sequence of the Amantichitinum ursilacus IGB-41, a new chitin-degrading bacterium.</title>
        <authorList>
            <person name="Kirstahler P."/>
            <person name="Guenther M."/>
            <person name="Grumaz C."/>
            <person name="Rupp S."/>
            <person name="Zibek S."/>
            <person name="Sohn K."/>
        </authorList>
    </citation>
    <scope>NUCLEOTIDE SEQUENCE [LARGE SCALE GENOMIC DNA]</scope>
    <source>
        <strain evidence="2 3">IGB-41</strain>
    </source>
</reference>
<gene>
    <name evidence="2" type="ORF">WG78_19095</name>
</gene>
<sequence>MRTTDRDGNTPQLDLSEPRAQLEQALAHMKSLSLLAGQAKALAADVEAQQQLLQHKLDKLQAAVLLASAPAGIALTSGEHLQLAAHQNLMLTAGRNADLGVIKRLTIAAGEAISLFAHKAGLKLFAAQGKVEIQAQSDNLELIATKDILQTSGQRIVLGAKDELMLVGNGGSYIKLDGGNVEIGGPGKLLIRTSGVSKQDAANQRVAMPAFAEDSFDEKFIISHGISGEPLPNQRYKITLASGEIIEGLTDSKGQTALLRSQALDGMKLMLGAAEKTAQTGLAAGMNTTSGASVPKERP</sequence>
<evidence type="ECO:0000313" key="2">
    <source>
        <dbReference type="EMBL" id="KPC49883.1"/>
    </source>
</evidence>
<proteinExistence type="predicted"/>
<protein>
    <recommendedName>
        <fullName evidence="1">DUF2345 domain-containing protein</fullName>
    </recommendedName>
</protein>
<dbReference type="OrthoDB" id="8606470at2"/>
<feature type="domain" description="DUF2345" evidence="1">
    <location>
        <begin position="55"/>
        <end position="199"/>
    </location>
</feature>
<evidence type="ECO:0000259" key="1">
    <source>
        <dbReference type="Pfam" id="PF10106"/>
    </source>
</evidence>
<name>A0A0N0GLH2_9NEIS</name>
<dbReference type="AlphaFoldDB" id="A0A0N0GLH2"/>
<dbReference type="PATRIC" id="fig|857265.3.peg.3914"/>
<dbReference type="Proteomes" id="UP000037939">
    <property type="component" value="Unassembled WGS sequence"/>
</dbReference>